<sequence>MSKAIEARKRQVMAPVLAGVAVLGAGVYYLSRQPKENIPNVEIRGANGVIGAGGASTGNVSSKLQSTFGTGGSTAGVGAVEETKDTRVASNMTGLYTKREADKPEDRDHRNPRVPRGENAMEKKITGETGSPGK</sequence>
<keyword evidence="2" id="KW-0812">Transmembrane</keyword>
<reference evidence="3 4" key="1">
    <citation type="submission" date="2020-05" db="EMBL/GenBank/DDBJ databases">
        <title>Identification and distribution of gene clusters putatively required for synthesis of sphingolipid metabolism inhibitors in phylogenetically diverse species of the filamentous fungus Fusarium.</title>
        <authorList>
            <person name="Kim H.-S."/>
            <person name="Busman M."/>
            <person name="Brown D.W."/>
            <person name="Divon H."/>
            <person name="Uhlig S."/>
            <person name="Proctor R.H."/>
        </authorList>
    </citation>
    <scope>NUCLEOTIDE SEQUENCE [LARGE SCALE GENOMIC DNA]</scope>
    <source>
        <strain evidence="3 4">NRRL 20693</strain>
    </source>
</reference>
<accession>A0A8H5WAF9</accession>
<evidence type="ECO:0000256" key="2">
    <source>
        <dbReference type="SAM" id="Phobius"/>
    </source>
</evidence>
<evidence type="ECO:0000256" key="1">
    <source>
        <dbReference type="SAM" id="MobiDB-lite"/>
    </source>
</evidence>
<dbReference type="EMBL" id="JAAGWQ010000444">
    <property type="protein sequence ID" value="KAF5655217.1"/>
    <property type="molecule type" value="Genomic_DNA"/>
</dbReference>
<name>A0A8H5WAF9_FUSHE</name>
<dbReference type="Proteomes" id="UP000567885">
    <property type="component" value="Unassembled WGS sequence"/>
</dbReference>
<gene>
    <name evidence="3" type="ORF">FHETE_11214</name>
</gene>
<protein>
    <submittedName>
        <fullName evidence="3">Uncharacterized protein</fullName>
    </submittedName>
</protein>
<comment type="caution">
    <text evidence="3">The sequence shown here is derived from an EMBL/GenBank/DDBJ whole genome shotgun (WGS) entry which is preliminary data.</text>
</comment>
<feature type="compositionally biased region" description="Basic and acidic residues" evidence="1">
    <location>
        <begin position="97"/>
        <end position="126"/>
    </location>
</feature>
<keyword evidence="2" id="KW-0472">Membrane</keyword>
<keyword evidence="2" id="KW-1133">Transmembrane helix</keyword>
<dbReference type="OrthoDB" id="5062309at2759"/>
<organism evidence="3 4">
    <name type="scientific">Fusarium heterosporum</name>
    <dbReference type="NCBI Taxonomy" id="42747"/>
    <lineage>
        <taxon>Eukaryota</taxon>
        <taxon>Fungi</taxon>
        <taxon>Dikarya</taxon>
        <taxon>Ascomycota</taxon>
        <taxon>Pezizomycotina</taxon>
        <taxon>Sordariomycetes</taxon>
        <taxon>Hypocreomycetidae</taxon>
        <taxon>Hypocreales</taxon>
        <taxon>Nectriaceae</taxon>
        <taxon>Fusarium</taxon>
        <taxon>Fusarium heterosporum species complex</taxon>
    </lineage>
</organism>
<evidence type="ECO:0000313" key="4">
    <source>
        <dbReference type="Proteomes" id="UP000567885"/>
    </source>
</evidence>
<dbReference type="AlphaFoldDB" id="A0A8H5WAF9"/>
<evidence type="ECO:0000313" key="3">
    <source>
        <dbReference type="EMBL" id="KAF5655217.1"/>
    </source>
</evidence>
<feature type="region of interest" description="Disordered" evidence="1">
    <location>
        <begin position="67"/>
        <end position="134"/>
    </location>
</feature>
<proteinExistence type="predicted"/>
<feature type="transmembrane region" description="Helical" evidence="2">
    <location>
        <begin position="12"/>
        <end position="30"/>
    </location>
</feature>
<keyword evidence="4" id="KW-1185">Reference proteome</keyword>